<dbReference type="Gene3D" id="3.40.50.300">
    <property type="entry name" value="P-loop containing nucleotide triphosphate hydrolases"/>
    <property type="match status" value="1"/>
</dbReference>
<dbReference type="InterPro" id="IPR003395">
    <property type="entry name" value="RecF/RecN/SMC_N"/>
</dbReference>
<keyword evidence="3" id="KW-0132">Cell division</keyword>
<dbReference type="Pfam" id="PF06470">
    <property type="entry name" value="SMC_hinge"/>
    <property type="match status" value="1"/>
</dbReference>
<accession>A0AA88KUV7</accession>
<dbReference type="InterPro" id="IPR036277">
    <property type="entry name" value="SMC_hinge_sf"/>
</dbReference>
<comment type="similarity">
    <text evidence="2">Belongs to the SMC family. SMC2 subfamily.</text>
</comment>
<dbReference type="SMART" id="SM00968">
    <property type="entry name" value="SMC_hinge"/>
    <property type="match status" value="1"/>
</dbReference>
<keyword evidence="9" id="KW-0539">Nucleus</keyword>
<gene>
    <name evidence="13" type="ORF">QYM36_017575</name>
</gene>
<feature type="domain" description="SMC hinge" evidence="12">
    <location>
        <begin position="518"/>
        <end position="638"/>
    </location>
</feature>
<dbReference type="Pfam" id="PF02463">
    <property type="entry name" value="SMC_N"/>
    <property type="match status" value="1"/>
</dbReference>
<keyword evidence="7 11" id="KW-0175">Coiled coil</keyword>
<keyword evidence="4" id="KW-0547">Nucleotide-binding</keyword>
<comment type="caution">
    <text evidence="13">The sequence shown here is derived from an EMBL/GenBank/DDBJ whole genome shotgun (WGS) entry which is preliminary data.</text>
</comment>
<dbReference type="GO" id="GO:0005634">
    <property type="term" value="C:nucleus"/>
    <property type="evidence" value="ECO:0007669"/>
    <property type="project" value="UniProtKB-SubCell"/>
</dbReference>
<evidence type="ECO:0000313" key="13">
    <source>
        <dbReference type="EMBL" id="KAK2704127.1"/>
    </source>
</evidence>
<protein>
    <recommendedName>
        <fullName evidence="12">SMC hinge domain-containing protein</fullName>
    </recommendedName>
</protein>
<evidence type="ECO:0000256" key="10">
    <source>
        <dbReference type="ARBA" id="ARBA00023306"/>
    </source>
</evidence>
<keyword evidence="6" id="KW-0067">ATP-binding</keyword>
<dbReference type="Gene3D" id="1.20.1060.20">
    <property type="match status" value="1"/>
</dbReference>
<feature type="non-terminal residue" evidence="13">
    <location>
        <position position="1"/>
    </location>
</feature>
<evidence type="ECO:0000256" key="2">
    <source>
        <dbReference type="ARBA" id="ARBA00005231"/>
    </source>
</evidence>
<feature type="coiled-coil region" evidence="11">
    <location>
        <begin position="750"/>
        <end position="980"/>
    </location>
</feature>
<dbReference type="PANTHER" id="PTHR43977">
    <property type="entry name" value="STRUCTURAL MAINTENANCE OF CHROMOSOMES PROTEIN 3"/>
    <property type="match status" value="1"/>
</dbReference>
<reference evidence="13" key="1">
    <citation type="submission" date="2023-07" db="EMBL/GenBank/DDBJ databases">
        <title>Chromosome-level genome assembly of Artemia franciscana.</title>
        <authorList>
            <person name="Jo E."/>
        </authorList>
    </citation>
    <scope>NUCLEOTIDE SEQUENCE</scope>
    <source>
        <tissue evidence="13">Whole body</tissue>
    </source>
</reference>
<dbReference type="GO" id="GO:0005694">
    <property type="term" value="C:chromosome"/>
    <property type="evidence" value="ECO:0007669"/>
    <property type="project" value="InterPro"/>
</dbReference>
<keyword evidence="8" id="KW-0226">DNA condensation</keyword>
<sequence length="995" mass="114950">MYVKSMVIDGFKSYGQRTEINGFDHEFNAITGLNGSGKSNILDAICFLLGITNLSHVRATNLQELVYKNGTAGITKASVSITFDNSDKLQSPLGYDHFDEITITRQIVVGGKNKYLINGVNAQNNKVQDLFRSVQLNVNNPHFLIMQGRITKVLNMKPPEILGMLEEAAGTKMYEVKKQQAEKTIEKKDAKLREIEEVIMEDITPTINKLKEDRSQYLNYQKIQRELEHYQKIYIAQQFVMLEERLKKASDEYQIQVNEIDNLKKACELGTEEIASVEEEILELQQKKEGDAGQVLSDLEAQLKESVKEQTKMEGVVKSLQSNIKDEEKKANQLEKGKKDDLKVLNARLKEEADFKSNFDSLIKENSEAQENLQLAERRRDAINRGLFVTASGEDATLAEQLMKQNEELRKLQTEMQTANMRLKDAKEKLKKKEPELKDTEKEWKQNQEQYQKLENDVKSLEKQLGANAADKYQLVEQKKVELSGELRNLRDKLSHIEDRYSSTVFQYRDPTPNFDRRRVKGMFCNLFKVKDPAFYTAIEVAAGGRLYNVVVEDDETSKLLIEKGQLRNRTTFIPLNKIQAHKIDDGRMQYAKNKFGKNDLFLALDLIEFDPGVRSAVEYVFGNTLIATTGQIAKQACYDNRLRRRCISLEGDDFSPSGTLTGGSRGQGSKMLEELGLAMELRSTKEKKEEDFRRLDNELSKLKDSYNNYMNKRQVYDKKVSDLQILKERIEGTSHFRLQQEIEGFRKMIADIEQGSHEMKEKEKELKNKVKDLEYKVKNAESLKKQEEKEAEENLALWKDKASRINEKWAEKEQRLETLKLEIEELKKVTETADEQIAESKKLIEELKNNLDVAKQKAKEQEVVVKEKQDRVKAQKDLISKSNAEITKKTNKIEQLKKKISEHQLQIKQLDLKLSKHNSDVRDAEIRVNEMMKKYDFINEDRQFFGQPDSQYDFRGINHSDLQKRVASLQEQSTKLSRNVNARAMTMLGQAEEE</sequence>
<dbReference type="InterPro" id="IPR027417">
    <property type="entry name" value="P-loop_NTPase"/>
</dbReference>
<organism evidence="13 14">
    <name type="scientific">Artemia franciscana</name>
    <name type="common">Brine shrimp</name>
    <name type="synonym">Artemia sanfranciscana</name>
    <dbReference type="NCBI Taxonomy" id="6661"/>
    <lineage>
        <taxon>Eukaryota</taxon>
        <taxon>Metazoa</taxon>
        <taxon>Ecdysozoa</taxon>
        <taxon>Arthropoda</taxon>
        <taxon>Crustacea</taxon>
        <taxon>Branchiopoda</taxon>
        <taxon>Anostraca</taxon>
        <taxon>Artemiidae</taxon>
        <taxon>Artemia</taxon>
    </lineage>
</organism>
<dbReference type="EMBL" id="JAVRJZ010000032">
    <property type="protein sequence ID" value="KAK2704127.1"/>
    <property type="molecule type" value="Genomic_DNA"/>
</dbReference>
<proteinExistence type="inferred from homology"/>
<keyword evidence="5" id="KW-0498">Mitosis</keyword>
<evidence type="ECO:0000313" key="14">
    <source>
        <dbReference type="Proteomes" id="UP001187531"/>
    </source>
</evidence>
<evidence type="ECO:0000256" key="9">
    <source>
        <dbReference type="ARBA" id="ARBA00023242"/>
    </source>
</evidence>
<dbReference type="SUPFAM" id="SSF75553">
    <property type="entry name" value="Smc hinge domain"/>
    <property type="match status" value="1"/>
</dbReference>
<dbReference type="SUPFAM" id="SSF52540">
    <property type="entry name" value="P-loop containing nucleoside triphosphate hydrolases"/>
    <property type="match status" value="1"/>
</dbReference>
<evidence type="ECO:0000256" key="3">
    <source>
        <dbReference type="ARBA" id="ARBA00022618"/>
    </source>
</evidence>
<evidence type="ECO:0000256" key="11">
    <source>
        <dbReference type="SAM" id="Coils"/>
    </source>
</evidence>
<comment type="subcellular location">
    <subcellularLocation>
        <location evidence="1">Nucleus</location>
    </subcellularLocation>
</comment>
<evidence type="ECO:0000256" key="7">
    <source>
        <dbReference type="ARBA" id="ARBA00023054"/>
    </source>
</evidence>
<dbReference type="GO" id="GO:0005524">
    <property type="term" value="F:ATP binding"/>
    <property type="evidence" value="ECO:0007669"/>
    <property type="project" value="UniProtKB-KW"/>
</dbReference>
<evidence type="ECO:0000256" key="5">
    <source>
        <dbReference type="ARBA" id="ARBA00022776"/>
    </source>
</evidence>
<dbReference type="FunFam" id="3.40.50.300:FF:000278">
    <property type="entry name" value="Structural maintenance of chromosomes 2"/>
    <property type="match status" value="1"/>
</dbReference>
<feature type="coiled-coil region" evidence="11">
    <location>
        <begin position="317"/>
        <end position="500"/>
    </location>
</feature>
<evidence type="ECO:0000259" key="12">
    <source>
        <dbReference type="SMART" id="SM00968"/>
    </source>
</evidence>
<dbReference type="AlphaFoldDB" id="A0AA88KUV7"/>
<dbReference type="CDD" id="cd03273">
    <property type="entry name" value="ABC_SMC2_euk"/>
    <property type="match status" value="1"/>
</dbReference>
<evidence type="ECO:0000256" key="1">
    <source>
        <dbReference type="ARBA" id="ARBA00004123"/>
    </source>
</evidence>
<keyword evidence="10" id="KW-0131">Cell cycle</keyword>
<dbReference type="PIRSF" id="PIRSF005719">
    <property type="entry name" value="SMC"/>
    <property type="match status" value="1"/>
</dbReference>
<feature type="coiled-coil region" evidence="11">
    <location>
        <begin position="679"/>
        <end position="713"/>
    </location>
</feature>
<evidence type="ECO:0000256" key="4">
    <source>
        <dbReference type="ARBA" id="ARBA00022741"/>
    </source>
</evidence>
<dbReference type="GO" id="GO:0030261">
    <property type="term" value="P:chromosome condensation"/>
    <property type="evidence" value="ECO:0007669"/>
    <property type="project" value="UniProtKB-KW"/>
</dbReference>
<name>A0AA88KUV7_ARTSF</name>
<dbReference type="Proteomes" id="UP001187531">
    <property type="component" value="Unassembled WGS sequence"/>
</dbReference>
<evidence type="ECO:0000256" key="8">
    <source>
        <dbReference type="ARBA" id="ARBA00023067"/>
    </source>
</evidence>
<dbReference type="GO" id="GO:0051301">
    <property type="term" value="P:cell division"/>
    <property type="evidence" value="ECO:0007669"/>
    <property type="project" value="UniProtKB-KW"/>
</dbReference>
<dbReference type="GO" id="GO:0016887">
    <property type="term" value="F:ATP hydrolysis activity"/>
    <property type="evidence" value="ECO:0007669"/>
    <property type="project" value="InterPro"/>
</dbReference>
<keyword evidence="14" id="KW-1185">Reference proteome</keyword>
<evidence type="ECO:0000256" key="6">
    <source>
        <dbReference type="ARBA" id="ARBA00022840"/>
    </source>
</evidence>
<feature type="coiled-coil region" evidence="11">
    <location>
        <begin position="246"/>
        <end position="287"/>
    </location>
</feature>
<dbReference type="InterPro" id="IPR024704">
    <property type="entry name" value="SMC"/>
</dbReference>
<dbReference type="InterPro" id="IPR010935">
    <property type="entry name" value="SMC_hinge"/>
</dbReference>
<dbReference type="Gene3D" id="3.30.70.1620">
    <property type="match status" value="1"/>
</dbReference>
<dbReference type="InterPro" id="IPR027120">
    <property type="entry name" value="Smc2_ABC"/>
</dbReference>
<dbReference type="Gene3D" id="1.20.5.340">
    <property type="match status" value="1"/>
</dbReference>